<dbReference type="InterPro" id="IPR002678">
    <property type="entry name" value="DUF34/NIF3"/>
</dbReference>
<dbReference type="Pfam" id="PF01784">
    <property type="entry name" value="DUF34_NIF3"/>
    <property type="match status" value="1"/>
</dbReference>
<dbReference type="EMBL" id="JBCDNA010000001">
    <property type="protein sequence ID" value="MEL4454388.1"/>
    <property type="molecule type" value="Genomic_DNA"/>
</dbReference>
<gene>
    <name evidence="4" type="ORF">AABB81_00660</name>
</gene>
<name>A0ABU9KW14_9FLAO</name>
<reference evidence="4 5" key="1">
    <citation type="submission" date="2024-04" db="EMBL/GenBank/DDBJ databases">
        <title>whole genome sequencing of Lutimonas vermicola strain IMCC1616.</title>
        <authorList>
            <person name="Bae S.S."/>
        </authorList>
    </citation>
    <scope>NUCLEOTIDE SEQUENCE [LARGE SCALE GENOMIC DNA]</scope>
    <source>
        <strain evidence="4 5">IMCC1616</strain>
    </source>
</reference>
<dbReference type="Gene3D" id="3.30.70.120">
    <property type="match status" value="1"/>
</dbReference>
<protein>
    <recommendedName>
        <fullName evidence="3">GTP cyclohydrolase 1 type 2 homolog</fullName>
    </recommendedName>
</protein>
<accession>A0ABU9KW14</accession>
<evidence type="ECO:0000313" key="4">
    <source>
        <dbReference type="EMBL" id="MEL4454388.1"/>
    </source>
</evidence>
<dbReference type="InterPro" id="IPR036069">
    <property type="entry name" value="DUF34/NIF3_sf"/>
</dbReference>
<dbReference type="PANTHER" id="PTHR13799:SF14">
    <property type="entry name" value="GTP CYCLOHYDROLASE 1 TYPE 2 HOMOLOG"/>
    <property type="match status" value="1"/>
</dbReference>
<comment type="caution">
    <text evidence="4">The sequence shown here is derived from an EMBL/GenBank/DDBJ whole genome shotgun (WGS) entry which is preliminary data.</text>
</comment>
<dbReference type="RefSeq" id="WP_342157922.1">
    <property type="nucleotide sequence ID" value="NZ_JBCDNA010000001.1"/>
</dbReference>
<dbReference type="SUPFAM" id="SSF102705">
    <property type="entry name" value="NIF3 (NGG1p interacting factor 3)-like"/>
    <property type="match status" value="1"/>
</dbReference>
<organism evidence="4 5">
    <name type="scientific">Lutimonas vermicola</name>
    <dbReference type="NCBI Taxonomy" id="414288"/>
    <lineage>
        <taxon>Bacteria</taxon>
        <taxon>Pseudomonadati</taxon>
        <taxon>Bacteroidota</taxon>
        <taxon>Flavobacteriia</taxon>
        <taxon>Flavobacteriales</taxon>
        <taxon>Flavobacteriaceae</taxon>
        <taxon>Lutimonas</taxon>
    </lineage>
</organism>
<proteinExistence type="inferred from homology"/>
<dbReference type="Gene3D" id="3.40.1390.30">
    <property type="entry name" value="NIF3 (NGG1p interacting factor 3)-like"/>
    <property type="match status" value="1"/>
</dbReference>
<evidence type="ECO:0000256" key="3">
    <source>
        <dbReference type="PIRNR" id="PIRNR037489"/>
    </source>
</evidence>
<sequence length="372" mass="41328">MTKVKHITAQIEELCPLTYAEDFDNVGLLVGDDMQTVTGVLVALDCLESTVDEAIEHQCNLIVSFHPIIFKGLKKLNGKNYVERAVIKAIKNDIAIYAMHTALDNSFKGVSAKMGEMLDLQNTQVLMPQKGHLRKLTTYAPENAAEEIRTALFEAGAGHIGNYSHCSFNLQGEGTYLGNEHSEPAIGDKGKLETVGENFISVIFEKHLEPKILQALDDTHPYDEVAYDIVGLENVHDRIGMGVIGELKQALSPHNFFESLKRTFDLKTIRHSEISKTEIKKVAVLGGSGSFAIEQAINSGADIYITADLKYHDFYRAEGKLILADIGHYESEQFTKNLLVEYLTKKITNFAPALPKSRIILAKNNTNPINYF</sequence>
<dbReference type="PANTHER" id="PTHR13799">
    <property type="entry name" value="NGG1 INTERACTING FACTOR 3"/>
    <property type="match status" value="1"/>
</dbReference>
<dbReference type="InterPro" id="IPR017221">
    <property type="entry name" value="DUF34/NIF3_bac"/>
</dbReference>
<keyword evidence="2 3" id="KW-0479">Metal-binding</keyword>
<dbReference type="PIRSF" id="PIRSF037489">
    <property type="entry name" value="UCP037489_NIF3_YqfO"/>
    <property type="match status" value="1"/>
</dbReference>
<dbReference type="NCBIfam" id="TIGR00486">
    <property type="entry name" value="YbgI_SA1388"/>
    <property type="match status" value="1"/>
</dbReference>
<keyword evidence="5" id="KW-1185">Reference proteome</keyword>
<evidence type="ECO:0000256" key="2">
    <source>
        <dbReference type="ARBA" id="ARBA00022723"/>
    </source>
</evidence>
<dbReference type="InterPro" id="IPR015867">
    <property type="entry name" value="N-reg_PII/ATP_PRibTrfase_C"/>
</dbReference>
<evidence type="ECO:0000313" key="5">
    <source>
        <dbReference type="Proteomes" id="UP001474120"/>
    </source>
</evidence>
<comment type="similarity">
    <text evidence="1 3">Belongs to the GTP cyclohydrolase I type 2/NIF3 family.</text>
</comment>
<evidence type="ECO:0000256" key="1">
    <source>
        <dbReference type="ARBA" id="ARBA00006964"/>
    </source>
</evidence>
<dbReference type="Proteomes" id="UP001474120">
    <property type="component" value="Unassembled WGS sequence"/>
</dbReference>